<keyword evidence="2" id="KW-1185">Reference proteome</keyword>
<sequence length="163" mass="18510">MLNTPTEFEPSCNSIRPNRITTRFGSDDQNELVEAVMSIGFGFWTSDSFSSKGRYKKWKLRDFLLFRSASEGRATRAEQLSAAAKYAVMSRRSRRLPRRRSRRVAACRVSRRTGGGGVASRRLSSSDFRAELLLRVRDSEGRARSAAARRRVETRSQSLNLLT</sequence>
<evidence type="ECO:0000313" key="2">
    <source>
        <dbReference type="Proteomes" id="UP001497516"/>
    </source>
</evidence>
<dbReference type="Pfam" id="PF07816">
    <property type="entry name" value="DUF1645"/>
    <property type="match status" value="1"/>
</dbReference>
<organism evidence="1 2">
    <name type="scientific">Linum trigynum</name>
    <dbReference type="NCBI Taxonomy" id="586398"/>
    <lineage>
        <taxon>Eukaryota</taxon>
        <taxon>Viridiplantae</taxon>
        <taxon>Streptophyta</taxon>
        <taxon>Embryophyta</taxon>
        <taxon>Tracheophyta</taxon>
        <taxon>Spermatophyta</taxon>
        <taxon>Magnoliopsida</taxon>
        <taxon>eudicotyledons</taxon>
        <taxon>Gunneridae</taxon>
        <taxon>Pentapetalae</taxon>
        <taxon>rosids</taxon>
        <taxon>fabids</taxon>
        <taxon>Malpighiales</taxon>
        <taxon>Linaceae</taxon>
        <taxon>Linum</taxon>
    </lineage>
</organism>
<reference evidence="1 2" key="1">
    <citation type="submission" date="2024-04" db="EMBL/GenBank/DDBJ databases">
        <authorList>
            <person name="Fracassetti M."/>
        </authorList>
    </citation>
    <scope>NUCLEOTIDE SEQUENCE [LARGE SCALE GENOMIC DNA]</scope>
</reference>
<dbReference type="Proteomes" id="UP001497516">
    <property type="component" value="Chromosome 3"/>
</dbReference>
<protein>
    <submittedName>
        <fullName evidence="1">Uncharacterized protein</fullName>
    </submittedName>
</protein>
<name>A0AAV2DXQ7_9ROSI</name>
<evidence type="ECO:0000313" key="1">
    <source>
        <dbReference type="EMBL" id="CAL1378262.1"/>
    </source>
</evidence>
<gene>
    <name evidence="1" type="ORF">LTRI10_LOCUS19857</name>
</gene>
<dbReference type="EMBL" id="OZ034816">
    <property type="protein sequence ID" value="CAL1378262.1"/>
    <property type="molecule type" value="Genomic_DNA"/>
</dbReference>
<dbReference type="AlphaFoldDB" id="A0AAV2DXQ7"/>
<accession>A0AAV2DXQ7</accession>
<proteinExistence type="predicted"/>
<dbReference type="InterPro" id="IPR012442">
    <property type="entry name" value="DUF1645_plant"/>
</dbReference>